<keyword evidence="3" id="KW-1185">Reference proteome</keyword>
<evidence type="ECO:0000313" key="3">
    <source>
        <dbReference type="Proteomes" id="UP000004986"/>
    </source>
</evidence>
<protein>
    <submittedName>
        <fullName evidence="2">Uncharacterized protein</fullName>
    </submittedName>
</protein>
<dbReference type="Proteomes" id="UP000004986">
    <property type="component" value="Unassembled WGS sequence"/>
</dbReference>
<reference evidence="2 3" key="1">
    <citation type="journal article" date="2011" name="PLoS Pathog.">
        <title>Dynamic evolution of pathogenicity revealed by sequencing and comparative genomics of 19 Pseudomonas syringae isolates.</title>
        <authorList>
            <person name="Baltrus D.A."/>
            <person name="Nishimura M.T."/>
            <person name="Romanchuk A."/>
            <person name="Chang J.H."/>
            <person name="Mukhtar M.S."/>
            <person name="Cherkis K."/>
            <person name="Roach J."/>
            <person name="Grant S.R."/>
            <person name="Jones C.D."/>
            <person name="Dangl J.L."/>
        </authorList>
    </citation>
    <scope>NUCLEOTIDE SEQUENCE [LARGE SCALE GENOMIC DNA]</scope>
    <source>
        <strain evidence="2 3">1704B</strain>
    </source>
</reference>
<dbReference type="HOGENOM" id="CLU_3361664_0_0_6"/>
<dbReference type="AlphaFoldDB" id="F3G5R7"/>
<feature type="region of interest" description="Disordered" evidence="1">
    <location>
        <begin position="1"/>
        <end position="36"/>
    </location>
</feature>
<name>F3G5R7_PSESJ</name>
<comment type="caution">
    <text evidence="2">The sequence shown here is derived from an EMBL/GenBank/DDBJ whole genome shotgun (WGS) entry which is preliminary data.</text>
</comment>
<sequence length="36" mass="4028">MALNLLATDLHLQRPTGAHARDDAAQPEYREDPANR</sequence>
<evidence type="ECO:0000313" key="2">
    <source>
        <dbReference type="EMBL" id="EGH42417.1"/>
    </source>
</evidence>
<gene>
    <name evidence="2" type="ORF">PSYPI_08335</name>
</gene>
<feature type="compositionally biased region" description="Basic and acidic residues" evidence="1">
    <location>
        <begin position="19"/>
        <end position="36"/>
    </location>
</feature>
<organism evidence="2 3">
    <name type="scientific">Pseudomonas syringae pv. pisi str. 1704B</name>
    <dbReference type="NCBI Taxonomy" id="629263"/>
    <lineage>
        <taxon>Bacteria</taxon>
        <taxon>Pseudomonadati</taxon>
        <taxon>Pseudomonadota</taxon>
        <taxon>Gammaproteobacteria</taxon>
        <taxon>Pseudomonadales</taxon>
        <taxon>Pseudomonadaceae</taxon>
        <taxon>Pseudomonas</taxon>
        <taxon>Pseudomonas syringae</taxon>
    </lineage>
</organism>
<feature type="non-terminal residue" evidence="2">
    <location>
        <position position="36"/>
    </location>
</feature>
<accession>F3G5R7</accession>
<proteinExistence type="predicted"/>
<evidence type="ECO:0000256" key="1">
    <source>
        <dbReference type="SAM" id="MobiDB-lite"/>
    </source>
</evidence>
<dbReference type="EMBL" id="AEAI01000418">
    <property type="protein sequence ID" value="EGH42417.1"/>
    <property type="molecule type" value="Genomic_DNA"/>
</dbReference>